<accession>A0A1M5LGR7</accession>
<dbReference type="InterPro" id="IPR024787">
    <property type="entry name" value="EcsC"/>
</dbReference>
<dbReference type="STRING" id="490188.SAMN04488068_0889"/>
<dbReference type="EMBL" id="FQWZ01000002">
    <property type="protein sequence ID" value="SHG64165.1"/>
    <property type="molecule type" value="Genomic_DNA"/>
</dbReference>
<evidence type="ECO:0000313" key="1">
    <source>
        <dbReference type="EMBL" id="SHG64165.1"/>
    </source>
</evidence>
<evidence type="ECO:0000313" key="2">
    <source>
        <dbReference type="Proteomes" id="UP000199758"/>
    </source>
</evidence>
<protein>
    <submittedName>
        <fullName evidence="1">EcsC protein family protein</fullName>
    </submittedName>
</protein>
<dbReference type="Pfam" id="PF12787">
    <property type="entry name" value="EcsC"/>
    <property type="match status" value="1"/>
</dbReference>
<dbReference type="AlphaFoldDB" id="A0A1M5LGR7"/>
<dbReference type="PANTHER" id="PTHR41260:SF1">
    <property type="entry name" value="PROTEIN ECSC"/>
    <property type="match status" value="1"/>
</dbReference>
<gene>
    <name evidence="1" type="ORF">SAMN04488068_0889</name>
</gene>
<sequence length="289" mass="30470">MNAYESAQLDALTQWQNEPPPPVARWFGRAAGPASQAVQNLIPTGALRAALGALQATAGRLNGHASLLKRAGVERIELLRDADLALCDRLARRVGQRASMTAGSAGAVLGVAGAAGLVADVPTLLVLAFRTIQRVGLCYGEVLDGEEGRQLGLAIFALASANTVDEKRTALAALSRPVPGKLADAAWRDGIERAAERELAKEAAMMSLNNLAMQAGRHLGWRKAAGSLPVLGAVIGGSVNAWYLWDLATVARYCFQQRWLQRRYGTTALAATTAAITPDPQPALPPPAR</sequence>
<reference evidence="1 2" key="1">
    <citation type="submission" date="2016-11" db="EMBL/GenBank/DDBJ databases">
        <authorList>
            <person name="Jaros S."/>
            <person name="Januszkiewicz K."/>
            <person name="Wedrychowicz H."/>
        </authorList>
    </citation>
    <scope>NUCLEOTIDE SEQUENCE [LARGE SCALE GENOMIC DNA]</scope>
    <source>
        <strain evidence="1 2">CGMCC 1.7049</strain>
    </source>
</reference>
<proteinExistence type="predicted"/>
<dbReference type="Proteomes" id="UP000199758">
    <property type="component" value="Unassembled WGS sequence"/>
</dbReference>
<dbReference type="PANTHER" id="PTHR41260">
    <property type="entry name" value="PROTEIN ECSC"/>
    <property type="match status" value="1"/>
</dbReference>
<keyword evidence="2" id="KW-1185">Reference proteome</keyword>
<name>A0A1M5LGR7_9GAMM</name>
<dbReference type="RefSeq" id="WP_175550102.1">
    <property type="nucleotide sequence ID" value="NZ_FQWZ01000002.1"/>
</dbReference>
<organism evidence="1 2">
    <name type="scientific">Hydrocarboniphaga daqingensis</name>
    <dbReference type="NCBI Taxonomy" id="490188"/>
    <lineage>
        <taxon>Bacteria</taxon>
        <taxon>Pseudomonadati</taxon>
        <taxon>Pseudomonadota</taxon>
        <taxon>Gammaproteobacteria</taxon>
        <taxon>Nevskiales</taxon>
        <taxon>Nevskiaceae</taxon>
        <taxon>Hydrocarboniphaga</taxon>
    </lineage>
</organism>